<sequence length="30" mass="3505">MIEIKNVPPKNNIDIDGLLLYGRYLNINNF</sequence>
<evidence type="ECO:0000313" key="2">
    <source>
        <dbReference type="Proteomes" id="UP001184861"/>
    </source>
</evidence>
<evidence type="ECO:0000313" key="1">
    <source>
        <dbReference type="EMBL" id="MDR6526965.1"/>
    </source>
</evidence>
<dbReference type="Proteomes" id="UP001184861">
    <property type="component" value="Unassembled WGS sequence"/>
</dbReference>
<accession>A0AAE3YAI7</accession>
<gene>
    <name evidence="1" type="ORF">J2787_002345</name>
</gene>
<dbReference type="AlphaFoldDB" id="A0AAE3YAI7"/>
<proteinExistence type="predicted"/>
<comment type="caution">
    <text evidence="1">The sequence shown here is derived from an EMBL/GenBank/DDBJ whole genome shotgun (WGS) entry which is preliminary data.</text>
</comment>
<protein>
    <submittedName>
        <fullName evidence="1">Uncharacterized protein</fullName>
    </submittedName>
</protein>
<name>A0AAE3YAI7_9FLAO</name>
<dbReference type="EMBL" id="JAVDQY010000002">
    <property type="protein sequence ID" value="MDR6526965.1"/>
    <property type="molecule type" value="Genomic_DNA"/>
</dbReference>
<reference evidence="1" key="1">
    <citation type="submission" date="2023-07" db="EMBL/GenBank/DDBJ databases">
        <title>Sorghum-associated microbial communities from plants grown in Nebraska, USA.</title>
        <authorList>
            <person name="Schachtman D."/>
        </authorList>
    </citation>
    <scope>NUCLEOTIDE SEQUENCE</scope>
    <source>
        <strain evidence="1">DS2360</strain>
    </source>
</reference>
<organism evidence="1 2">
    <name type="scientific">Chryseobacterium rhizosphaerae</name>
    <dbReference type="NCBI Taxonomy" id="395937"/>
    <lineage>
        <taxon>Bacteria</taxon>
        <taxon>Pseudomonadati</taxon>
        <taxon>Bacteroidota</taxon>
        <taxon>Flavobacteriia</taxon>
        <taxon>Flavobacteriales</taxon>
        <taxon>Weeksellaceae</taxon>
        <taxon>Chryseobacterium group</taxon>
        <taxon>Chryseobacterium</taxon>
    </lineage>
</organism>